<feature type="transmembrane region" description="Helical" evidence="1">
    <location>
        <begin position="75"/>
        <end position="94"/>
    </location>
</feature>
<comment type="caution">
    <text evidence="2">The sequence shown here is derived from an EMBL/GenBank/DDBJ whole genome shotgun (WGS) entry which is preliminary data.</text>
</comment>
<evidence type="ECO:0000313" key="3">
    <source>
        <dbReference type="Proteomes" id="UP001231616"/>
    </source>
</evidence>
<feature type="transmembrane region" description="Helical" evidence="1">
    <location>
        <begin position="6"/>
        <end position="25"/>
    </location>
</feature>
<keyword evidence="1" id="KW-0812">Transmembrane</keyword>
<keyword evidence="3" id="KW-1185">Reference proteome</keyword>
<feature type="transmembrane region" description="Helical" evidence="1">
    <location>
        <begin position="45"/>
        <end position="63"/>
    </location>
</feature>
<dbReference type="EMBL" id="JAUZVZ010000005">
    <property type="protein sequence ID" value="MDP4535391.1"/>
    <property type="molecule type" value="Genomic_DNA"/>
</dbReference>
<dbReference type="RefSeq" id="WP_305892661.1">
    <property type="nucleotide sequence ID" value="NZ_JAUZVZ010000005.1"/>
</dbReference>
<feature type="transmembrane region" description="Helical" evidence="1">
    <location>
        <begin position="124"/>
        <end position="154"/>
    </location>
</feature>
<accession>A0ABT9GWH0</accession>
<gene>
    <name evidence="2" type="ORF">Q3O60_04210</name>
</gene>
<dbReference type="Proteomes" id="UP001231616">
    <property type="component" value="Unassembled WGS sequence"/>
</dbReference>
<name>A0ABT9GWH0_9GAMM</name>
<protein>
    <submittedName>
        <fullName evidence="2">Uncharacterized protein</fullName>
    </submittedName>
</protein>
<sequence>MRQLTAFGYYLIAFSVIFIMVQLGWQWLQGGINAHHLLANPNLPAVSDAWGLLIISGLAWLAARRLQHTTNQAVFWYSLLLGFGYGGLLALLYLNGISQPVALLFFGTYFLALLLPLHRAEIVLGYVAALSLAFGAVLPLLMSSPAILIAWLAAKGRRWLQQRRLLRQA</sequence>
<evidence type="ECO:0000313" key="2">
    <source>
        <dbReference type="EMBL" id="MDP4535391.1"/>
    </source>
</evidence>
<keyword evidence="1" id="KW-0472">Membrane</keyword>
<organism evidence="2 3">
    <name type="scientific">Alkalimonas collagenimarina</name>
    <dbReference type="NCBI Taxonomy" id="400390"/>
    <lineage>
        <taxon>Bacteria</taxon>
        <taxon>Pseudomonadati</taxon>
        <taxon>Pseudomonadota</taxon>
        <taxon>Gammaproteobacteria</taxon>
        <taxon>Alkalimonas</taxon>
    </lineage>
</organism>
<keyword evidence="1" id="KW-1133">Transmembrane helix</keyword>
<reference evidence="2 3" key="1">
    <citation type="submission" date="2023-08" db="EMBL/GenBank/DDBJ databases">
        <authorList>
            <person name="Joshi A."/>
            <person name="Thite S."/>
        </authorList>
    </citation>
    <scope>NUCLEOTIDE SEQUENCE [LARGE SCALE GENOMIC DNA]</scope>
    <source>
        <strain evidence="2 3">AC40</strain>
    </source>
</reference>
<proteinExistence type="predicted"/>
<evidence type="ECO:0000256" key="1">
    <source>
        <dbReference type="SAM" id="Phobius"/>
    </source>
</evidence>